<keyword evidence="4" id="KW-1185">Reference proteome</keyword>
<dbReference type="Gene3D" id="2.70.70.10">
    <property type="entry name" value="Glucose Permease (Domain IIA)"/>
    <property type="match status" value="1"/>
</dbReference>
<dbReference type="EMBL" id="CP048882">
    <property type="protein sequence ID" value="QPP10784.1"/>
    <property type="molecule type" value="Genomic_DNA"/>
</dbReference>
<sequence length="314" mass="32362">MPPVPNAFDTAAGAVPGEEWNPTEESVRPVRGRHKLAKQRGGSMARSSAVLGVGMIAAVGAGGIATAQEKPSTAISMPDVAEKAKELPGVKLLAGGSDENVAGQPLTQAALTASDAKEGQTDAGEALRSRILQQAQSQQSQAEDSARDAAIEAAQAKAAKAQNKAEAEKRQQAEEARLAKLAKSFKLPVSGYQLTSQFGEAGSLWSNGHTGTDFAASSGTPIRAIHSGTIKEAGWAGSFGYRTILQLDDGTELWFAHQSSMNVSAGQKVRTGEMIGRVGSTGNVTGAHLHLEVHPGGGAAIDPAAWLRGKGLTP</sequence>
<dbReference type="SUPFAM" id="SSF51261">
    <property type="entry name" value="Duplicated hybrid motif"/>
    <property type="match status" value="1"/>
</dbReference>
<name>A0A7T1TD50_9ACTN</name>
<dbReference type="Proteomes" id="UP000595046">
    <property type="component" value="Chromosome"/>
</dbReference>
<dbReference type="InterPro" id="IPR011055">
    <property type="entry name" value="Dup_hybrid_motif"/>
</dbReference>
<dbReference type="AlphaFoldDB" id="A0A7T1TD50"/>
<feature type="compositionally biased region" description="Low complexity" evidence="1">
    <location>
        <begin position="133"/>
        <end position="143"/>
    </location>
</feature>
<proteinExistence type="predicted"/>
<protein>
    <submittedName>
        <fullName evidence="3">M23 family metallopeptidase</fullName>
    </submittedName>
</protein>
<evidence type="ECO:0000313" key="4">
    <source>
        <dbReference type="Proteomes" id="UP000595046"/>
    </source>
</evidence>
<dbReference type="KEGG" id="sbat:G4Z16_18025"/>
<evidence type="ECO:0000259" key="2">
    <source>
        <dbReference type="Pfam" id="PF01551"/>
    </source>
</evidence>
<organism evidence="3 4">
    <name type="scientific">Streptomyces bathyalis</name>
    <dbReference type="NCBI Taxonomy" id="2710756"/>
    <lineage>
        <taxon>Bacteria</taxon>
        <taxon>Bacillati</taxon>
        <taxon>Actinomycetota</taxon>
        <taxon>Actinomycetes</taxon>
        <taxon>Kitasatosporales</taxon>
        <taxon>Streptomycetaceae</taxon>
        <taxon>Streptomyces</taxon>
    </lineage>
</organism>
<gene>
    <name evidence="3" type="ORF">G4Z16_18025</name>
</gene>
<reference evidence="4" key="1">
    <citation type="submission" date="2020-02" db="EMBL/GenBank/DDBJ databases">
        <title>Streptomyces sp. ASO4wet.</title>
        <authorList>
            <person name="Risdian C."/>
            <person name="Landwehr W."/>
            <person name="Schupp P."/>
            <person name="Wink J."/>
        </authorList>
    </citation>
    <scope>NUCLEOTIDE SEQUENCE [LARGE SCALE GENOMIC DNA]</scope>
    <source>
        <strain evidence="4">ASO4wet</strain>
    </source>
</reference>
<dbReference type="Pfam" id="PF01551">
    <property type="entry name" value="Peptidase_M23"/>
    <property type="match status" value="1"/>
</dbReference>
<dbReference type="FunFam" id="2.70.70.10:FF:000013">
    <property type="entry name" value="Peptidase family M23"/>
    <property type="match status" value="1"/>
</dbReference>
<evidence type="ECO:0000256" key="1">
    <source>
        <dbReference type="SAM" id="MobiDB-lite"/>
    </source>
</evidence>
<accession>A0A7T1TD50</accession>
<feature type="region of interest" description="Disordered" evidence="1">
    <location>
        <begin position="1"/>
        <end position="26"/>
    </location>
</feature>
<feature type="domain" description="M23ase beta-sheet core" evidence="2">
    <location>
        <begin position="208"/>
        <end position="303"/>
    </location>
</feature>
<dbReference type="CDD" id="cd12797">
    <property type="entry name" value="M23_peptidase"/>
    <property type="match status" value="1"/>
</dbReference>
<dbReference type="PANTHER" id="PTHR21666">
    <property type="entry name" value="PEPTIDASE-RELATED"/>
    <property type="match status" value="1"/>
</dbReference>
<dbReference type="GO" id="GO:0004222">
    <property type="term" value="F:metalloendopeptidase activity"/>
    <property type="evidence" value="ECO:0007669"/>
    <property type="project" value="TreeGrafter"/>
</dbReference>
<dbReference type="RefSeq" id="WP_197354722.1">
    <property type="nucleotide sequence ID" value="NZ_CP048882.1"/>
</dbReference>
<feature type="region of interest" description="Disordered" evidence="1">
    <location>
        <begin position="132"/>
        <end position="157"/>
    </location>
</feature>
<dbReference type="InterPro" id="IPR050570">
    <property type="entry name" value="Cell_wall_metabolism_enzyme"/>
</dbReference>
<dbReference type="InterPro" id="IPR016047">
    <property type="entry name" value="M23ase_b-sheet_dom"/>
</dbReference>
<evidence type="ECO:0000313" key="3">
    <source>
        <dbReference type="EMBL" id="QPP10784.1"/>
    </source>
</evidence>
<dbReference type="PANTHER" id="PTHR21666:SF270">
    <property type="entry name" value="MUREIN HYDROLASE ACTIVATOR ENVC"/>
    <property type="match status" value="1"/>
</dbReference>